<dbReference type="RefSeq" id="WP_087915173.1">
    <property type="nucleotide sequence ID" value="NZ_CP021780.1"/>
</dbReference>
<dbReference type="EMBL" id="CP021780">
    <property type="protein sequence ID" value="ASA21160.1"/>
    <property type="molecule type" value="Genomic_DNA"/>
</dbReference>
<evidence type="ECO:0000313" key="3">
    <source>
        <dbReference type="Proteomes" id="UP000249890"/>
    </source>
</evidence>
<proteinExistence type="predicted"/>
<accession>A0A2Z2KDL0</accession>
<keyword evidence="1" id="KW-1133">Transmembrane helix</keyword>
<gene>
    <name evidence="2" type="ORF">B9T62_10390</name>
</gene>
<evidence type="ECO:0000313" key="2">
    <source>
        <dbReference type="EMBL" id="ASA21160.1"/>
    </source>
</evidence>
<keyword evidence="3" id="KW-1185">Reference proteome</keyword>
<protein>
    <submittedName>
        <fullName evidence="2">Uncharacterized protein</fullName>
    </submittedName>
</protein>
<organism evidence="2 3">
    <name type="scientific">Paenibacillus donghaensis</name>
    <dbReference type="NCBI Taxonomy" id="414771"/>
    <lineage>
        <taxon>Bacteria</taxon>
        <taxon>Bacillati</taxon>
        <taxon>Bacillota</taxon>
        <taxon>Bacilli</taxon>
        <taxon>Bacillales</taxon>
        <taxon>Paenibacillaceae</taxon>
        <taxon>Paenibacillus</taxon>
    </lineage>
</organism>
<name>A0A2Z2KDL0_9BACL</name>
<feature type="transmembrane region" description="Helical" evidence="1">
    <location>
        <begin position="42"/>
        <end position="65"/>
    </location>
</feature>
<keyword evidence="1" id="KW-0472">Membrane</keyword>
<reference evidence="2 3" key="1">
    <citation type="submission" date="2017-06" db="EMBL/GenBank/DDBJ databases">
        <title>Complete genome sequence of Paenibacillus donghaensis KCTC 13049T isolated from East Sea sediment, South Korea.</title>
        <authorList>
            <person name="Jung B.K."/>
            <person name="Hong S.-J."/>
            <person name="Shin J.-H."/>
        </authorList>
    </citation>
    <scope>NUCLEOTIDE SEQUENCE [LARGE SCALE GENOMIC DNA]</scope>
    <source>
        <strain evidence="2 3">KCTC 13049</strain>
    </source>
</reference>
<dbReference type="OrthoDB" id="2611483at2"/>
<dbReference type="AlphaFoldDB" id="A0A2Z2KDL0"/>
<dbReference type="KEGG" id="pdh:B9T62_10390"/>
<keyword evidence="1" id="KW-0812">Transmembrane</keyword>
<evidence type="ECO:0000256" key="1">
    <source>
        <dbReference type="SAM" id="Phobius"/>
    </source>
</evidence>
<dbReference type="Proteomes" id="UP000249890">
    <property type="component" value="Chromosome"/>
</dbReference>
<sequence>MHRYVQGMSEIKASAELEQRIIADVLQGNRKSRRSESQRRRLFRTALTVVGLTLVLFAASLLTIFNHTTEPEQTGTRMLWSERFSVKVFAADGQHPQVEPNVEFPFGDYRVTNSRAPGHALIISAEGAEEIKIQASTGGLLLWNPPDYKVYNQGQELTIKPGEPIYWSPLSGQDGSYGETARLTLTANDDGQAVGSAYIEISMDQMGVYQGRLVEAK</sequence>